<dbReference type="EMBL" id="PZQS01000013">
    <property type="protein sequence ID" value="PVD19615.1"/>
    <property type="molecule type" value="Genomic_DNA"/>
</dbReference>
<comment type="catalytic activity">
    <reaction evidence="18">
        <text>prostaglandin E2 + NAD(+) = 15-oxoprostaglandin E2 + NADH + H(+)</text>
        <dbReference type="Rhea" id="RHEA:11876"/>
        <dbReference type="ChEBI" id="CHEBI:15378"/>
        <dbReference type="ChEBI" id="CHEBI:57400"/>
        <dbReference type="ChEBI" id="CHEBI:57540"/>
        <dbReference type="ChEBI" id="CHEBI:57945"/>
        <dbReference type="ChEBI" id="CHEBI:606564"/>
        <dbReference type="EC" id="1.1.1.141"/>
    </reaction>
    <physiologicalReaction direction="left-to-right" evidence="18">
        <dbReference type="Rhea" id="RHEA:11877"/>
    </physiologicalReaction>
</comment>
<protein>
    <recommendedName>
        <fullName evidence="5">15-hydroxyprostaglandin dehydrogenase [NAD(+)]</fullName>
        <ecNumber evidence="3">1.1.1.141</ecNumber>
        <ecNumber evidence="4">1.1.1.232</ecNumber>
    </recommendedName>
    <alternativeName>
        <fullName evidence="7">Eicosanoid/docosanoid dehydrogenase [NAD(+)]</fullName>
    </alternativeName>
    <alternativeName>
        <fullName evidence="6">Prostaglandin dehydrogenase 1</fullName>
    </alternativeName>
</protein>
<comment type="catalytic activity">
    <reaction evidence="16">
        <text>lipoxin A4 + NAD(+) = 15-oxo-(5S,6R)-dihydroxy-(7E,9E,11Z,13E)-eicosatetraenoate + NADH + H(+)</text>
        <dbReference type="Rhea" id="RHEA:41572"/>
        <dbReference type="ChEBI" id="CHEBI:15378"/>
        <dbReference type="ChEBI" id="CHEBI:57540"/>
        <dbReference type="ChEBI" id="CHEBI:57945"/>
        <dbReference type="ChEBI" id="CHEBI:67026"/>
        <dbReference type="ChEBI" id="CHEBI:78311"/>
    </reaction>
    <physiologicalReaction direction="left-to-right" evidence="16">
        <dbReference type="Rhea" id="RHEA:41573"/>
    </physiologicalReaction>
</comment>
<evidence type="ECO:0000256" key="15">
    <source>
        <dbReference type="ARBA" id="ARBA00048393"/>
    </source>
</evidence>
<dbReference type="PRINTS" id="PR00081">
    <property type="entry name" value="GDHRDH"/>
</dbReference>
<evidence type="ECO:0000256" key="5">
    <source>
        <dbReference type="ARBA" id="ARBA00040276"/>
    </source>
</evidence>
<dbReference type="PROSITE" id="PS00061">
    <property type="entry name" value="ADH_SHORT"/>
    <property type="match status" value="2"/>
</dbReference>
<comment type="catalytic activity">
    <reaction evidence="12">
        <text>15-oxo-(5S,6R)-dihydroxy-(7E,9E,11Z)-eicosatrienoate + NADH + H(+) = (5S,6R,15S)-trihydroxy-(7E,9E,11Z)-eicosatrienoate + NAD(+)</text>
        <dbReference type="Rhea" id="RHEA:41596"/>
        <dbReference type="ChEBI" id="CHEBI:15378"/>
        <dbReference type="ChEBI" id="CHEBI:57540"/>
        <dbReference type="ChEBI" id="CHEBI:57945"/>
        <dbReference type="ChEBI" id="CHEBI:78325"/>
        <dbReference type="ChEBI" id="CHEBI:78329"/>
    </reaction>
    <physiologicalReaction direction="left-to-right" evidence="12">
        <dbReference type="Rhea" id="RHEA:41597"/>
    </physiologicalReaction>
</comment>
<comment type="catalytic activity">
    <reaction evidence="17">
        <text>prostaglandin A1 + NAD(+) = 15-oxo-prostaglandin A1 + NADH + H(+)</text>
        <dbReference type="Rhea" id="RHEA:41263"/>
        <dbReference type="ChEBI" id="CHEBI:15378"/>
        <dbReference type="ChEBI" id="CHEBI:57398"/>
        <dbReference type="ChEBI" id="CHEBI:57540"/>
        <dbReference type="ChEBI" id="CHEBI:57945"/>
        <dbReference type="ChEBI" id="CHEBI:85072"/>
    </reaction>
    <physiologicalReaction direction="left-to-right" evidence="17">
        <dbReference type="Rhea" id="RHEA:41264"/>
    </physiologicalReaction>
</comment>
<evidence type="ECO:0000256" key="19">
    <source>
        <dbReference type="ARBA" id="ARBA00048921"/>
    </source>
</evidence>
<evidence type="ECO:0000256" key="9">
    <source>
        <dbReference type="ARBA" id="ARBA00047325"/>
    </source>
</evidence>
<evidence type="ECO:0000256" key="12">
    <source>
        <dbReference type="ARBA" id="ARBA00048140"/>
    </source>
</evidence>
<dbReference type="EC" id="1.1.1.232" evidence="4"/>
<sequence>MLAVNTGAYIRGSLLALEHMRRDRGGRGGVIINVASLAGLYVSSFNPGYCASKHAVVGFTTSWAMSPDQKDHGVRWCCLCPDAIQTSMIAARDYNHPELADSISKSTELCLSQVAQAVIKLIQDPDNNGAILEVSLAKGARYRRRQIVDRDGVSDLVVVDTVFMDPRGKGVFLTGGAQGLGRGIVEELLSLGAKAAVCKLGAVEICVNNVGILNEKNWEKVLPINVESHIRGSLLALEHMRRDYGGRGGVIINVASTLGYLSMPTSPIYVASKHAVVGFTTSWAMSPDQKEHGVRWCCLCPDAFDSEMMRESLKGDIIHNAEVLQHYVQQQGTLKISQVAEGVS</sequence>
<dbReference type="InterPro" id="IPR020904">
    <property type="entry name" value="Sc_DH/Rdtase_CS"/>
</dbReference>
<dbReference type="OrthoDB" id="5840532at2759"/>
<evidence type="ECO:0000256" key="16">
    <source>
        <dbReference type="ARBA" id="ARBA00048535"/>
    </source>
</evidence>
<comment type="catalytic activity">
    <reaction evidence="20">
        <text>(15S)-hydroxy-(5Z,8Z,11Z,13E)-eicosatetraenoate + NAD(+) = 15-oxo-(5Z,8Z,11Z,13E)-eicosatetraenoate + NADH + H(+)</text>
        <dbReference type="Rhea" id="RHEA:23260"/>
        <dbReference type="ChEBI" id="CHEBI:15378"/>
        <dbReference type="ChEBI" id="CHEBI:57409"/>
        <dbReference type="ChEBI" id="CHEBI:57410"/>
        <dbReference type="ChEBI" id="CHEBI:57540"/>
        <dbReference type="ChEBI" id="CHEBI:57945"/>
        <dbReference type="EC" id="1.1.1.232"/>
    </reaction>
    <physiologicalReaction direction="left-to-right" evidence="20">
        <dbReference type="Rhea" id="RHEA:23261"/>
    </physiologicalReaction>
</comment>
<dbReference type="GO" id="GO:0047034">
    <property type="term" value="F:15-hydroxyicosatetraenoate dehydrogenase activity"/>
    <property type="evidence" value="ECO:0007669"/>
    <property type="project" value="UniProtKB-EC"/>
</dbReference>
<evidence type="ECO:0000256" key="13">
    <source>
        <dbReference type="ARBA" id="ARBA00048144"/>
    </source>
</evidence>
<evidence type="ECO:0000256" key="22">
    <source>
        <dbReference type="RuleBase" id="RU000363"/>
    </source>
</evidence>
<dbReference type="GO" id="GO:0005737">
    <property type="term" value="C:cytoplasm"/>
    <property type="evidence" value="ECO:0007669"/>
    <property type="project" value="TreeGrafter"/>
</dbReference>
<evidence type="ECO:0000256" key="18">
    <source>
        <dbReference type="ARBA" id="ARBA00048739"/>
    </source>
</evidence>
<dbReference type="AlphaFoldDB" id="A0A2T7NEP3"/>
<evidence type="ECO:0000256" key="21">
    <source>
        <dbReference type="ARBA" id="ARBA00049188"/>
    </source>
</evidence>
<comment type="catalytic activity">
    <reaction evidence="14">
        <text>resolvin D1 + NAD(+) = 17-oxoresolvin D1 + NADH + H(+)</text>
        <dbReference type="Rhea" id="RHEA:50128"/>
        <dbReference type="ChEBI" id="CHEBI:15378"/>
        <dbReference type="ChEBI" id="CHEBI:57540"/>
        <dbReference type="ChEBI" id="CHEBI:57945"/>
        <dbReference type="ChEBI" id="CHEBI:132079"/>
        <dbReference type="ChEBI" id="CHEBI:132081"/>
    </reaction>
    <physiologicalReaction direction="left-to-right" evidence="14">
        <dbReference type="Rhea" id="RHEA:50129"/>
    </physiologicalReaction>
</comment>
<dbReference type="InterPro" id="IPR002347">
    <property type="entry name" value="SDR_fam"/>
</dbReference>
<comment type="catalytic activity">
    <reaction evidence="11">
        <text>14-hydroxy-(4Z,7Z,10Z,12E,16Z,19Z)-docosahexaenoate + NAD(+) = 14-oxo-(4Z,7Z,10Z,12E,16Z,19Z)-docosahexaenoate + NADH + H(+)</text>
        <dbReference type="Rhea" id="RHEA:48952"/>
        <dbReference type="ChEBI" id="CHEBI:15378"/>
        <dbReference type="ChEBI" id="CHEBI:57540"/>
        <dbReference type="ChEBI" id="CHEBI:57945"/>
        <dbReference type="ChEBI" id="CHEBI:90866"/>
        <dbReference type="ChEBI" id="CHEBI:90867"/>
    </reaction>
    <physiologicalReaction direction="left-to-right" evidence="11">
        <dbReference type="Rhea" id="RHEA:48953"/>
    </physiologicalReaction>
</comment>
<comment type="function">
    <text evidence="8">Catalyzes the NAD-dependent dehydrogenation (oxidation) of a broad array of hydroxylated polyunsaturated fatty acids (mainly eicosanoids and docosanoids, including prostaglandins, lipoxins and resolvins), yielding their corresponding keto (oxo) metabolites. Decreases the levels of the pro-proliferative prostaglandins such as prostaglandin E2 (whose activity is increased in cancer because of an increase in the expression of cyclooxygenase 2) and generates oxo-fatty acid products that can profoundly influence cell function by abrogating pro-inflammatory cytokine expression. Converts resolvins E1, D1 and D2 to their oxo products, which represents a mode of resolvin inactivation. Resolvin E1 plays important roles during the resolution phase of acute inflammation, while resolvins D1 and D2 have a unique role in obesity-induced adipose inflammation.</text>
</comment>
<reference evidence="23 24" key="1">
    <citation type="submission" date="2018-04" db="EMBL/GenBank/DDBJ databases">
        <title>The genome of golden apple snail Pomacea canaliculata provides insight into stress tolerance and invasive adaptation.</title>
        <authorList>
            <person name="Liu C."/>
            <person name="Liu B."/>
            <person name="Ren Y."/>
            <person name="Zhang Y."/>
            <person name="Wang H."/>
            <person name="Li S."/>
            <person name="Jiang F."/>
            <person name="Yin L."/>
            <person name="Zhang G."/>
            <person name="Qian W."/>
            <person name="Fan W."/>
        </authorList>
    </citation>
    <scope>NUCLEOTIDE SEQUENCE [LARGE SCALE GENOMIC DNA]</scope>
    <source>
        <strain evidence="23">SZHN2017</strain>
        <tissue evidence="23">Muscle</tissue>
    </source>
</reference>
<dbReference type="PANTHER" id="PTHR44229">
    <property type="entry name" value="15-HYDROXYPROSTAGLANDIN DEHYDROGENASE [NAD(+)]"/>
    <property type="match status" value="1"/>
</dbReference>
<evidence type="ECO:0000256" key="2">
    <source>
        <dbReference type="ARBA" id="ARBA00023002"/>
    </source>
</evidence>
<evidence type="ECO:0000256" key="3">
    <source>
        <dbReference type="ARBA" id="ARBA00038968"/>
    </source>
</evidence>
<dbReference type="Proteomes" id="UP000245119">
    <property type="component" value="Linkage Group LG13"/>
</dbReference>
<dbReference type="GO" id="GO:0016404">
    <property type="term" value="F:15-hydroxyprostaglandin dehydrogenase (NAD+) activity"/>
    <property type="evidence" value="ECO:0007669"/>
    <property type="project" value="UniProtKB-EC"/>
</dbReference>
<comment type="catalytic activity">
    <reaction evidence="21">
        <text>resolvin E1 + NAD(+) = 18-oxo-resolvin E1 + NADH + H(+)</text>
        <dbReference type="Rhea" id="RHEA:49244"/>
        <dbReference type="ChEBI" id="CHEBI:15378"/>
        <dbReference type="ChEBI" id="CHEBI:57540"/>
        <dbReference type="ChEBI" id="CHEBI:57945"/>
        <dbReference type="ChEBI" id="CHEBI:91000"/>
        <dbReference type="ChEBI" id="CHEBI:91001"/>
    </reaction>
    <physiologicalReaction direction="left-to-right" evidence="21">
        <dbReference type="Rhea" id="RHEA:49245"/>
    </physiologicalReaction>
</comment>
<evidence type="ECO:0000256" key="7">
    <source>
        <dbReference type="ARBA" id="ARBA00042026"/>
    </source>
</evidence>
<evidence type="ECO:0000256" key="6">
    <source>
        <dbReference type="ARBA" id="ARBA00041812"/>
    </source>
</evidence>
<comment type="catalytic activity">
    <reaction evidence="15">
        <text>resolvin D2 + NAD(+) = 7-oxoresolvin D2 + NADH + H(+)</text>
        <dbReference type="Rhea" id="RHEA:53584"/>
        <dbReference type="ChEBI" id="CHEBI:15378"/>
        <dbReference type="ChEBI" id="CHEBI:57540"/>
        <dbReference type="ChEBI" id="CHEBI:57945"/>
        <dbReference type="ChEBI" id="CHEBI:133367"/>
        <dbReference type="ChEBI" id="CHEBI:137497"/>
    </reaction>
    <physiologicalReaction direction="left-to-right" evidence="15">
        <dbReference type="Rhea" id="RHEA:53585"/>
    </physiologicalReaction>
</comment>
<evidence type="ECO:0000256" key="1">
    <source>
        <dbReference type="ARBA" id="ARBA00006484"/>
    </source>
</evidence>
<evidence type="ECO:0000256" key="4">
    <source>
        <dbReference type="ARBA" id="ARBA00039060"/>
    </source>
</evidence>
<dbReference type="SUPFAM" id="SSF51735">
    <property type="entry name" value="NAD(P)-binding Rossmann-fold domains"/>
    <property type="match status" value="2"/>
</dbReference>
<dbReference type="Pfam" id="PF00106">
    <property type="entry name" value="adh_short"/>
    <property type="match status" value="2"/>
</dbReference>
<comment type="similarity">
    <text evidence="1 22">Belongs to the short-chain dehydrogenases/reductases (SDR) family.</text>
</comment>
<keyword evidence="2" id="KW-0560">Oxidoreductase</keyword>
<comment type="catalytic activity">
    <reaction evidence="10">
        <text>resolvin D1 + NAD(+) = 8-oxoresolvin D1 + NADH + H(+)</text>
        <dbReference type="Rhea" id="RHEA:50124"/>
        <dbReference type="ChEBI" id="CHEBI:15378"/>
        <dbReference type="ChEBI" id="CHEBI:57540"/>
        <dbReference type="ChEBI" id="CHEBI:57945"/>
        <dbReference type="ChEBI" id="CHEBI:132079"/>
        <dbReference type="ChEBI" id="CHEBI:132080"/>
    </reaction>
    <physiologicalReaction direction="left-to-right" evidence="10">
        <dbReference type="Rhea" id="RHEA:50125"/>
    </physiologicalReaction>
</comment>
<name>A0A2T7NEP3_POMCA</name>
<proteinExistence type="inferred from homology"/>
<comment type="catalytic activity">
    <reaction evidence="13">
        <text>(11R)-hydroxy-(5Z,8Z,12E,14Z)-eicosatetraenoate + NAD(+) = 11-oxo-(5Z,8Z,12E,14Z)-eicosatetraenoate + NADH + H(+)</text>
        <dbReference type="Rhea" id="RHEA:48640"/>
        <dbReference type="ChEBI" id="CHEBI:15378"/>
        <dbReference type="ChEBI" id="CHEBI:57540"/>
        <dbReference type="ChEBI" id="CHEBI:57945"/>
        <dbReference type="ChEBI" id="CHEBI:78836"/>
        <dbReference type="ChEBI" id="CHEBI:90697"/>
    </reaction>
    <physiologicalReaction direction="left-to-right" evidence="13">
        <dbReference type="Rhea" id="RHEA:48641"/>
    </physiologicalReaction>
</comment>
<evidence type="ECO:0000313" key="24">
    <source>
        <dbReference type="Proteomes" id="UP000245119"/>
    </source>
</evidence>
<dbReference type="InterPro" id="IPR036291">
    <property type="entry name" value="NAD(P)-bd_dom_sf"/>
</dbReference>
<evidence type="ECO:0000256" key="20">
    <source>
        <dbReference type="ARBA" id="ARBA00049151"/>
    </source>
</evidence>
<evidence type="ECO:0000256" key="11">
    <source>
        <dbReference type="ARBA" id="ARBA00048008"/>
    </source>
</evidence>
<comment type="catalytic activity">
    <reaction evidence="19">
        <text>resolvin D2 + NAD(+) = 16-oxoresolvin D2 + NADH + H(+)</text>
        <dbReference type="Rhea" id="RHEA:53588"/>
        <dbReference type="ChEBI" id="CHEBI:15378"/>
        <dbReference type="ChEBI" id="CHEBI:57540"/>
        <dbReference type="ChEBI" id="CHEBI:57945"/>
        <dbReference type="ChEBI" id="CHEBI:133367"/>
        <dbReference type="ChEBI" id="CHEBI:137498"/>
    </reaction>
    <physiologicalReaction direction="left-to-right" evidence="19">
        <dbReference type="Rhea" id="RHEA:53589"/>
    </physiologicalReaction>
</comment>
<comment type="catalytic activity">
    <reaction evidence="9">
        <text>prostaglandin E1 + NAD(+) = 15-oxoprostaglandin E1 + NADH + H(+)</text>
        <dbReference type="Rhea" id="RHEA:16477"/>
        <dbReference type="ChEBI" id="CHEBI:15378"/>
        <dbReference type="ChEBI" id="CHEBI:57397"/>
        <dbReference type="ChEBI" id="CHEBI:57401"/>
        <dbReference type="ChEBI" id="CHEBI:57540"/>
        <dbReference type="ChEBI" id="CHEBI:57945"/>
    </reaction>
    <physiologicalReaction direction="left-to-right" evidence="9">
        <dbReference type="Rhea" id="RHEA:16478"/>
    </physiologicalReaction>
</comment>
<dbReference type="STRING" id="400727.A0A2T7NEP3"/>
<evidence type="ECO:0000256" key="14">
    <source>
        <dbReference type="ARBA" id="ARBA00048170"/>
    </source>
</evidence>
<dbReference type="Gene3D" id="3.40.50.720">
    <property type="entry name" value="NAD(P)-binding Rossmann-like Domain"/>
    <property type="match status" value="2"/>
</dbReference>
<evidence type="ECO:0000256" key="8">
    <source>
        <dbReference type="ARBA" id="ARBA00045705"/>
    </source>
</evidence>
<evidence type="ECO:0000313" key="23">
    <source>
        <dbReference type="EMBL" id="PVD19615.1"/>
    </source>
</evidence>
<accession>A0A2T7NEP3</accession>
<evidence type="ECO:0000256" key="17">
    <source>
        <dbReference type="ARBA" id="ARBA00048611"/>
    </source>
</evidence>
<dbReference type="PANTHER" id="PTHR44229:SF4">
    <property type="entry name" value="15-HYDROXYPROSTAGLANDIN DEHYDROGENASE [NAD(+)]"/>
    <property type="match status" value="1"/>
</dbReference>
<gene>
    <name evidence="23" type="ORF">C0Q70_20105</name>
</gene>
<comment type="caution">
    <text evidence="23">The sequence shown here is derived from an EMBL/GenBank/DDBJ whole genome shotgun (WGS) entry which is preliminary data.</text>
</comment>
<evidence type="ECO:0000256" key="10">
    <source>
        <dbReference type="ARBA" id="ARBA00047672"/>
    </source>
</evidence>
<dbReference type="PRINTS" id="PR00080">
    <property type="entry name" value="SDRFAMILY"/>
</dbReference>
<organism evidence="23 24">
    <name type="scientific">Pomacea canaliculata</name>
    <name type="common">Golden apple snail</name>
    <dbReference type="NCBI Taxonomy" id="400727"/>
    <lineage>
        <taxon>Eukaryota</taxon>
        <taxon>Metazoa</taxon>
        <taxon>Spiralia</taxon>
        <taxon>Lophotrochozoa</taxon>
        <taxon>Mollusca</taxon>
        <taxon>Gastropoda</taxon>
        <taxon>Caenogastropoda</taxon>
        <taxon>Architaenioglossa</taxon>
        <taxon>Ampullarioidea</taxon>
        <taxon>Ampullariidae</taxon>
        <taxon>Pomacea</taxon>
    </lineage>
</organism>
<keyword evidence="24" id="KW-1185">Reference proteome</keyword>
<dbReference type="EC" id="1.1.1.141" evidence="3"/>